<proteinExistence type="predicted"/>
<evidence type="ECO:0000256" key="6">
    <source>
        <dbReference type="SAM" id="Phobius"/>
    </source>
</evidence>
<keyword evidence="10" id="KW-1185">Reference proteome</keyword>
<evidence type="ECO:0000256" key="4">
    <source>
        <dbReference type="ARBA" id="ARBA00022989"/>
    </source>
</evidence>
<gene>
    <name evidence="8" type="ORF">BMJ33_22535</name>
    <name evidence="9" type="ORF">EMEDMD4_270125</name>
</gene>
<feature type="transmembrane region" description="Helical" evidence="6">
    <location>
        <begin position="99"/>
        <end position="116"/>
    </location>
</feature>
<evidence type="ECO:0000313" key="9">
    <source>
        <dbReference type="EMBL" id="VTZ61349.1"/>
    </source>
</evidence>
<dbReference type="PANTHER" id="PTHR42920">
    <property type="entry name" value="OS03G0707200 PROTEIN-RELATED"/>
    <property type="match status" value="1"/>
</dbReference>
<dbReference type="InterPro" id="IPR037185">
    <property type="entry name" value="EmrE-like"/>
</dbReference>
<feature type="transmembrane region" description="Helical" evidence="6">
    <location>
        <begin position="267"/>
        <end position="285"/>
    </location>
</feature>
<dbReference type="OMA" id="QWLCLGR"/>
<feature type="transmembrane region" description="Helical" evidence="6">
    <location>
        <begin position="66"/>
        <end position="87"/>
    </location>
</feature>
<feature type="transmembrane region" description="Helical" evidence="6">
    <location>
        <begin position="152"/>
        <end position="173"/>
    </location>
</feature>
<evidence type="ECO:0000313" key="10">
    <source>
        <dbReference type="Proteomes" id="UP001190825"/>
    </source>
</evidence>
<evidence type="ECO:0000256" key="5">
    <source>
        <dbReference type="ARBA" id="ARBA00023136"/>
    </source>
</evidence>
<dbReference type="AlphaFoldDB" id="A0A508WX22"/>
<keyword evidence="5 6" id="KW-0472">Membrane</keyword>
<evidence type="ECO:0000256" key="3">
    <source>
        <dbReference type="ARBA" id="ARBA00022692"/>
    </source>
</evidence>
<dbReference type="EMBL" id="NBUC01000110">
    <property type="protein sequence ID" value="PLT99684.1"/>
    <property type="molecule type" value="Genomic_DNA"/>
</dbReference>
<dbReference type="GeneID" id="61611523"/>
<dbReference type="Pfam" id="PF00892">
    <property type="entry name" value="EamA"/>
    <property type="match status" value="2"/>
</dbReference>
<feature type="domain" description="EamA" evidence="7">
    <location>
        <begin position="149"/>
        <end position="281"/>
    </location>
</feature>
<organism evidence="9">
    <name type="scientific">Sinorhizobium medicae</name>
    <dbReference type="NCBI Taxonomy" id="110321"/>
    <lineage>
        <taxon>Bacteria</taxon>
        <taxon>Pseudomonadati</taxon>
        <taxon>Pseudomonadota</taxon>
        <taxon>Alphaproteobacteria</taxon>
        <taxon>Hyphomicrobiales</taxon>
        <taxon>Rhizobiaceae</taxon>
        <taxon>Sinorhizobium/Ensifer group</taxon>
        <taxon>Sinorhizobium</taxon>
    </lineage>
</organism>
<reference evidence="8" key="1">
    <citation type="submission" date="2017-04" db="EMBL/GenBank/DDBJ databases">
        <authorList>
            <person name="Porter S."/>
            <person name="Friesen M.L."/>
            <person name="Faber-Hammond J."/>
        </authorList>
    </citation>
    <scope>NUCLEOTIDE SEQUENCE</scope>
    <source>
        <strain evidence="8">Str16</strain>
    </source>
</reference>
<feature type="transmembrane region" description="Helical" evidence="6">
    <location>
        <begin position="123"/>
        <end position="146"/>
    </location>
</feature>
<dbReference type="PANTHER" id="PTHR42920:SF5">
    <property type="entry name" value="EAMA DOMAIN-CONTAINING PROTEIN"/>
    <property type="match status" value="1"/>
</dbReference>
<feature type="transmembrane region" description="Helical" evidence="6">
    <location>
        <begin position="33"/>
        <end position="54"/>
    </location>
</feature>
<dbReference type="Proteomes" id="UP001190825">
    <property type="component" value="Unassembled WGS sequence"/>
</dbReference>
<evidence type="ECO:0000259" key="7">
    <source>
        <dbReference type="Pfam" id="PF00892"/>
    </source>
</evidence>
<dbReference type="GO" id="GO:0005886">
    <property type="term" value="C:plasma membrane"/>
    <property type="evidence" value="ECO:0007669"/>
    <property type="project" value="UniProtKB-SubCell"/>
</dbReference>
<dbReference type="Proteomes" id="UP000507954">
    <property type="component" value="Unassembled WGS sequence"/>
</dbReference>
<accession>A0A508WX22</accession>
<reference evidence="8 10" key="2">
    <citation type="journal article" date="2018" name="FEMS Microbiol. Ecol.">
        <title>Co-invading symbiotic mutualists of Medicago polymorpha retain high ancestral diversity and contain diverse accessory genomes.</title>
        <authorList>
            <person name="Porter S.S."/>
            <person name="Faber-Hammond J.J."/>
            <person name="Friesen M.L."/>
        </authorList>
    </citation>
    <scope>NUCLEOTIDE SEQUENCE [LARGE SCALE GENOMIC DNA]</scope>
    <source>
        <strain evidence="8 10">Str16</strain>
    </source>
</reference>
<dbReference type="SUPFAM" id="SSF103481">
    <property type="entry name" value="Multidrug resistance efflux transporter EmrE"/>
    <property type="match status" value="2"/>
</dbReference>
<comment type="subcellular location">
    <subcellularLocation>
        <location evidence="1">Cell membrane</location>
        <topology evidence="1">Multi-pass membrane protein</topology>
    </subcellularLocation>
</comment>
<keyword evidence="3 6" id="KW-0812">Transmembrane</keyword>
<name>A0A508WX22_9HYPH</name>
<dbReference type="InterPro" id="IPR000620">
    <property type="entry name" value="EamA_dom"/>
</dbReference>
<keyword evidence="4 6" id="KW-1133">Transmembrane helix</keyword>
<evidence type="ECO:0000313" key="8">
    <source>
        <dbReference type="EMBL" id="PLT99684.1"/>
    </source>
</evidence>
<protein>
    <submittedName>
        <fullName evidence="8">EamA family transporter</fullName>
    </submittedName>
</protein>
<feature type="transmembrane region" description="Helical" evidence="6">
    <location>
        <begin position="185"/>
        <end position="207"/>
    </location>
</feature>
<dbReference type="InterPro" id="IPR051258">
    <property type="entry name" value="Diverse_Substrate_Transporter"/>
</dbReference>
<dbReference type="RefSeq" id="WP_011976366.1">
    <property type="nucleotide sequence ID" value="NZ_ATYC01000022.1"/>
</dbReference>
<reference evidence="9" key="3">
    <citation type="submission" date="2019-06" db="EMBL/GenBank/DDBJ databases">
        <authorList>
            <person name="Le Quere A."/>
            <person name="Colella S."/>
        </authorList>
    </citation>
    <scope>NUCLEOTIDE SEQUENCE</scope>
    <source>
        <strain evidence="9">EmedicaeMD41</strain>
    </source>
</reference>
<feature type="transmembrane region" description="Helical" evidence="6">
    <location>
        <begin position="213"/>
        <end position="231"/>
    </location>
</feature>
<evidence type="ECO:0000256" key="1">
    <source>
        <dbReference type="ARBA" id="ARBA00004651"/>
    </source>
</evidence>
<feature type="transmembrane region" description="Helical" evidence="6">
    <location>
        <begin position="243"/>
        <end position="261"/>
    </location>
</feature>
<dbReference type="EMBL" id="CABFNB010000092">
    <property type="protein sequence ID" value="VTZ61349.1"/>
    <property type="molecule type" value="Genomic_DNA"/>
</dbReference>
<keyword evidence="2" id="KW-1003">Cell membrane</keyword>
<feature type="domain" description="EamA" evidence="7">
    <location>
        <begin position="7"/>
        <end position="139"/>
    </location>
</feature>
<evidence type="ECO:0000256" key="2">
    <source>
        <dbReference type="ARBA" id="ARBA00022475"/>
    </source>
</evidence>
<sequence>MTRIQANLFLLFSGAIWGAGFVAQSTAMEAIGPLWFIGLRFAIAALVALPLALLEKRQAATPLPRHAMPNFVFIGLALFGGAVTQQYGLLTTTVTNSGFLTGLYVVFVPVLTVVFLRRRPHWVIWPAALLATFGIFLLSGGALSALTGGDMLTIVCALFWAVQLMLVGIFAPATGRPMLLSMTQFAVCAIAGCVLAGLFEPLSLAAIKGALPQILYAGVFSSGIAFICQVVGQRYTTAPQAAIFLSSEALFAALFGVLLLGETITPVGYVGCAVIFLAMLAVELIPELTKKRREAAKAAV</sequence>